<evidence type="ECO:0000313" key="1">
    <source>
        <dbReference type="EMBL" id="RAK27086.1"/>
    </source>
</evidence>
<evidence type="ECO:0000313" key="2">
    <source>
        <dbReference type="Proteomes" id="UP000249453"/>
    </source>
</evidence>
<dbReference type="AlphaFoldDB" id="A0A364JTH7"/>
<keyword evidence="2" id="KW-1185">Reference proteome</keyword>
<sequence length="138" mass="16057">MTKQLVISMSKDKEATLRRVYVLPQELVDRIVQFQKEKGYPSEVEAVRKLLDEALLYRDSPDTIIKRFTSRLTTLKMPSEVSKDVLVGHPLVTKISFLSNAVQFKVSSGEEYRIYDTGKVQYYNSFAETWTDYDDFPF</sequence>
<proteinExistence type="predicted"/>
<comment type="caution">
    <text evidence="1">The sequence shown here is derived from an EMBL/GenBank/DDBJ whole genome shotgun (WGS) entry which is preliminary data.</text>
</comment>
<dbReference type="EMBL" id="QLMK01000011">
    <property type="protein sequence ID" value="RAK27086.1"/>
    <property type="molecule type" value="Genomic_DNA"/>
</dbReference>
<name>A0A364JTH7_9HYPH</name>
<dbReference type="Proteomes" id="UP000249453">
    <property type="component" value="Unassembled WGS sequence"/>
</dbReference>
<gene>
    <name evidence="1" type="ORF">C7374_11180</name>
</gene>
<protein>
    <submittedName>
        <fullName evidence="1">Uncharacterized protein</fullName>
    </submittedName>
</protein>
<reference evidence="1 2" key="1">
    <citation type="submission" date="2018-06" db="EMBL/GenBank/DDBJ databases">
        <title>Genomic Encyclopedia of Type Strains, Phase IV (KMG-IV): sequencing the most valuable type-strain genomes for metagenomic binning, comparative biology and taxonomic classification.</title>
        <authorList>
            <person name="Goeker M."/>
        </authorList>
    </citation>
    <scope>NUCLEOTIDE SEQUENCE [LARGE SCALE GENOMIC DNA]</scope>
    <source>
        <strain evidence="1 2">DSM 26720</strain>
    </source>
</reference>
<accession>A0A364JTH7</accession>
<organism evidence="1 2">
    <name type="scientific">Falsochrobactrum ovis</name>
    <dbReference type="NCBI Taxonomy" id="1293442"/>
    <lineage>
        <taxon>Bacteria</taxon>
        <taxon>Pseudomonadati</taxon>
        <taxon>Pseudomonadota</taxon>
        <taxon>Alphaproteobacteria</taxon>
        <taxon>Hyphomicrobiales</taxon>
        <taxon>Brucellaceae</taxon>
        <taxon>Falsochrobactrum</taxon>
    </lineage>
</organism>